<dbReference type="AlphaFoldDB" id="A0A8W8M0U2"/>
<proteinExistence type="predicted"/>
<dbReference type="Proteomes" id="UP000005408">
    <property type="component" value="Unassembled WGS sequence"/>
</dbReference>
<organism evidence="1 2">
    <name type="scientific">Magallana gigas</name>
    <name type="common">Pacific oyster</name>
    <name type="synonym">Crassostrea gigas</name>
    <dbReference type="NCBI Taxonomy" id="29159"/>
    <lineage>
        <taxon>Eukaryota</taxon>
        <taxon>Metazoa</taxon>
        <taxon>Spiralia</taxon>
        <taxon>Lophotrochozoa</taxon>
        <taxon>Mollusca</taxon>
        <taxon>Bivalvia</taxon>
        <taxon>Autobranchia</taxon>
        <taxon>Pteriomorphia</taxon>
        <taxon>Ostreida</taxon>
        <taxon>Ostreoidea</taxon>
        <taxon>Ostreidae</taxon>
        <taxon>Magallana</taxon>
    </lineage>
</organism>
<accession>A0A8W8M0U2</accession>
<evidence type="ECO:0000313" key="2">
    <source>
        <dbReference type="Proteomes" id="UP000005408"/>
    </source>
</evidence>
<reference evidence="1" key="1">
    <citation type="submission" date="2022-08" db="UniProtKB">
        <authorList>
            <consortium name="EnsemblMetazoa"/>
        </authorList>
    </citation>
    <scope>IDENTIFICATION</scope>
    <source>
        <strain evidence="1">05x7-T-G4-1.051#20</strain>
    </source>
</reference>
<dbReference type="EnsemblMetazoa" id="G30031.1">
    <property type="protein sequence ID" value="G30031.1:cds"/>
    <property type="gene ID" value="G30031"/>
</dbReference>
<sequence>MFHVIDESCPYHNWTSVARDRCPYPVEFHCLRDEYGRIGWLCSEPVWVEKDRCPVFNVGAKKLDTTSCLKTRCPPYIYRSNDIDVIPRHI</sequence>
<protein>
    <submittedName>
        <fullName evidence="1">Uncharacterized protein</fullName>
    </submittedName>
</protein>
<evidence type="ECO:0000313" key="1">
    <source>
        <dbReference type="EnsemblMetazoa" id="G30031.1:cds"/>
    </source>
</evidence>
<name>A0A8W8M0U2_MAGGI</name>
<keyword evidence="2" id="KW-1185">Reference proteome</keyword>